<proteinExistence type="predicted"/>
<dbReference type="Pfam" id="PF06992">
    <property type="entry name" value="Phage_lambda_P"/>
    <property type="match status" value="1"/>
</dbReference>
<dbReference type="InterPro" id="IPR009731">
    <property type="entry name" value="P-like"/>
</dbReference>
<organism evidence="1 2">
    <name type="scientific">Providencia rettgeri</name>
    <dbReference type="NCBI Taxonomy" id="587"/>
    <lineage>
        <taxon>Bacteria</taxon>
        <taxon>Pseudomonadati</taxon>
        <taxon>Pseudomonadota</taxon>
        <taxon>Gammaproteobacteria</taxon>
        <taxon>Enterobacterales</taxon>
        <taxon>Morganellaceae</taxon>
        <taxon>Providencia</taxon>
    </lineage>
</organism>
<evidence type="ECO:0000313" key="2">
    <source>
        <dbReference type="Proteomes" id="UP000824410"/>
    </source>
</evidence>
<dbReference type="EMBL" id="SHDO01000001">
    <property type="protein sequence ID" value="MBX6978688.1"/>
    <property type="molecule type" value="Genomic_DNA"/>
</dbReference>
<comment type="caution">
    <text evidence="1">The sequence shown here is derived from an EMBL/GenBank/DDBJ whole genome shotgun (WGS) entry which is preliminary data.</text>
</comment>
<sequence length="245" mass="28214">MGEHAMKSLLSAIETRDSKKLSSLIQPINKPAGINEHAEKLVDMLFDNLVQIFPAAKHTVFSNQEDISATKRQWVLAFIENGITSVEQLRAGMSVARQQESDFFPSCGKFISWCREGMMQAMGLPSVCEVMAEMKRYSNMEWRYPSVESFPWKSAAMYWIVPEARRRMTQYNLSDKEIRESIKKQLIAYYNQIQEGKPIPPIKPLISQTKRGVSTSELIDKEGKYRLIGQQALKEIRAKILYRDR</sequence>
<dbReference type="GO" id="GO:0006270">
    <property type="term" value="P:DNA replication initiation"/>
    <property type="evidence" value="ECO:0007669"/>
    <property type="project" value="InterPro"/>
</dbReference>
<name>A0AAP2JTJ4_PRORE</name>
<dbReference type="Proteomes" id="UP000824410">
    <property type="component" value="Unassembled WGS sequence"/>
</dbReference>
<gene>
    <name evidence="1" type="ORF">EX242_00100</name>
</gene>
<reference evidence="1" key="1">
    <citation type="submission" date="2019-02" db="EMBL/GenBank/DDBJ databases">
        <title>Genomic characterization of isolates from hospital effluents in KZN, South Africa.</title>
        <authorList>
            <person name="Ntshobeni N."/>
            <person name="Allam M."/>
            <person name="Ismail A."/>
            <person name="Amoako D."/>
            <person name="Essack S."/>
            <person name="Chenia H."/>
        </authorList>
    </citation>
    <scope>NUCLEOTIDE SEQUENCE</scope>
    <source>
        <strain evidence="1">AFE97_S1</strain>
    </source>
</reference>
<evidence type="ECO:0000313" key="1">
    <source>
        <dbReference type="EMBL" id="MBX6978688.1"/>
    </source>
</evidence>
<dbReference type="AlphaFoldDB" id="A0AAP2JTJ4"/>
<protein>
    <submittedName>
        <fullName evidence="1">DNA replication protein</fullName>
    </submittedName>
</protein>
<accession>A0AAP2JTJ4</accession>